<evidence type="ECO:0000256" key="1">
    <source>
        <dbReference type="ARBA" id="ARBA00010342"/>
    </source>
</evidence>
<dbReference type="PANTHER" id="PTHR47870">
    <property type="entry name" value="CYTOCHROME C-TYPE BIOGENESIS PROTEIN CCMH"/>
    <property type="match status" value="1"/>
</dbReference>
<feature type="region of interest" description="Disordered" evidence="8">
    <location>
        <begin position="128"/>
        <end position="154"/>
    </location>
</feature>
<dbReference type="Proteomes" id="UP001250932">
    <property type="component" value="Unassembled WGS sequence"/>
</dbReference>
<keyword evidence="3 7" id="KW-0479">Metal-binding</keyword>
<dbReference type="RefSeq" id="WP_313833011.1">
    <property type="nucleotide sequence ID" value="NZ_JAQOUE010000001.1"/>
</dbReference>
<dbReference type="CDD" id="cd16378">
    <property type="entry name" value="CcmH_N"/>
    <property type="match status" value="1"/>
</dbReference>
<feature type="transmembrane region" description="Helical" evidence="7">
    <location>
        <begin position="101"/>
        <end position="119"/>
    </location>
</feature>
<name>A0ABU3K806_9BACT</name>
<gene>
    <name evidence="10" type="ORF">PPG34_09455</name>
</gene>
<accession>A0ABU3K806</accession>
<keyword evidence="2 7" id="KW-0349">Heme</keyword>
<comment type="caution">
    <text evidence="10">The sequence shown here is derived from an EMBL/GenBank/DDBJ whole genome shotgun (WGS) entry which is preliminary data.</text>
</comment>
<keyword evidence="4 7" id="KW-0732">Signal</keyword>
<keyword evidence="6 7" id="KW-0408">Iron</keyword>
<feature type="domain" description="CcmH/CycL/Ccl2/NrfF N-terminal" evidence="9">
    <location>
        <begin position="19"/>
        <end position="149"/>
    </location>
</feature>
<feature type="compositionally biased region" description="Pro residues" evidence="8">
    <location>
        <begin position="130"/>
        <end position="139"/>
    </location>
</feature>
<evidence type="ECO:0000256" key="8">
    <source>
        <dbReference type="SAM" id="MobiDB-lite"/>
    </source>
</evidence>
<protein>
    <recommendedName>
        <fullName evidence="7">Cytochrome c-type biogenesis protein</fullName>
    </recommendedName>
</protein>
<evidence type="ECO:0000313" key="10">
    <source>
        <dbReference type="EMBL" id="MDT7042580.1"/>
    </source>
</evidence>
<proteinExistence type="inferred from homology"/>
<dbReference type="EMBL" id="JAQOUE010000001">
    <property type="protein sequence ID" value="MDT7042580.1"/>
    <property type="molecule type" value="Genomic_DNA"/>
</dbReference>
<dbReference type="Pfam" id="PF03918">
    <property type="entry name" value="CcmH"/>
    <property type="match status" value="1"/>
</dbReference>
<evidence type="ECO:0000259" key="9">
    <source>
        <dbReference type="Pfam" id="PF03918"/>
    </source>
</evidence>
<evidence type="ECO:0000256" key="3">
    <source>
        <dbReference type="ARBA" id="ARBA00022723"/>
    </source>
</evidence>
<keyword evidence="11" id="KW-1185">Reference proteome</keyword>
<evidence type="ECO:0000313" key="11">
    <source>
        <dbReference type="Proteomes" id="UP001250932"/>
    </source>
</evidence>
<comment type="function">
    <text evidence="7">Possible subunit of a heme lyase.</text>
</comment>
<dbReference type="InterPro" id="IPR051263">
    <property type="entry name" value="C-type_cytochrome_biogenesis"/>
</dbReference>
<keyword evidence="7" id="KW-0472">Membrane</keyword>
<sequence>MSRLLPIIILLCITFPIQGMAEIVEESEIDEKVREIAKNLRCTVCQTENIWESGAPLAHQMREAVRERVIQGQSAEEILKYFHSRYGDYIMMEPPKHGYNWLIWLAPFLLLLGGGILLAKEIKSWVTRTPAPPTEIPPPLDEKSRRRIEQELQP</sequence>
<feature type="compositionally biased region" description="Basic and acidic residues" evidence="8">
    <location>
        <begin position="140"/>
        <end position="154"/>
    </location>
</feature>
<dbReference type="InterPro" id="IPR038297">
    <property type="entry name" value="CcmH/CycL/NrfF/Ccl2_sf"/>
</dbReference>
<evidence type="ECO:0000256" key="2">
    <source>
        <dbReference type="ARBA" id="ARBA00022617"/>
    </source>
</evidence>
<evidence type="ECO:0000256" key="7">
    <source>
        <dbReference type="RuleBase" id="RU364112"/>
    </source>
</evidence>
<evidence type="ECO:0000256" key="6">
    <source>
        <dbReference type="ARBA" id="ARBA00023004"/>
    </source>
</evidence>
<keyword evidence="7" id="KW-0812">Transmembrane</keyword>
<dbReference type="PANTHER" id="PTHR47870:SF1">
    <property type="entry name" value="CYTOCHROME C-TYPE BIOGENESIS PROTEIN CCMH"/>
    <property type="match status" value="1"/>
</dbReference>
<comment type="similarity">
    <text evidence="1 7">Belongs to the CcmH/CycL/Ccl2/NrfF family.</text>
</comment>
<keyword evidence="7" id="KW-1133">Transmembrane helix</keyword>
<evidence type="ECO:0000256" key="4">
    <source>
        <dbReference type="ARBA" id="ARBA00022729"/>
    </source>
</evidence>
<reference evidence="10 11" key="1">
    <citation type="journal article" date="2023" name="ISME J.">
        <title>Cultivation and genomic characterization of novel and ubiquitous marine nitrite-oxidizing bacteria from the Nitrospirales.</title>
        <authorList>
            <person name="Mueller A.J."/>
            <person name="Daebeler A."/>
            <person name="Herbold C.W."/>
            <person name="Kirkegaard R.H."/>
            <person name="Daims H."/>
        </authorList>
    </citation>
    <scope>NUCLEOTIDE SEQUENCE [LARGE SCALE GENOMIC DNA]</scope>
    <source>
        <strain evidence="10 11">EB</strain>
    </source>
</reference>
<dbReference type="Gene3D" id="1.10.8.640">
    <property type="entry name" value="Cytochrome C biogenesis protein"/>
    <property type="match status" value="1"/>
</dbReference>
<evidence type="ECO:0000256" key="5">
    <source>
        <dbReference type="ARBA" id="ARBA00022748"/>
    </source>
</evidence>
<dbReference type="InterPro" id="IPR005616">
    <property type="entry name" value="CcmH/CycL/Ccl2/NrfF_N"/>
</dbReference>
<organism evidence="10 11">
    <name type="scientific">Candidatus Nitronereus thalassa</name>
    <dbReference type="NCBI Taxonomy" id="3020898"/>
    <lineage>
        <taxon>Bacteria</taxon>
        <taxon>Pseudomonadati</taxon>
        <taxon>Nitrospirota</taxon>
        <taxon>Nitrospiria</taxon>
        <taxon>Nitrospirales</taxon>
        <taxon>Nitrospiraceae</taxon>
        <taxon>Candidatus Nitronereus</taxon>
    </lineage>
</organism>
<keyword evidence="5" id="KW-0201">Cytochrome c-type biogenesis</keyword>